<dbReference type="AlphaFoldDB" id="A0A0F3NKT5"/>
<evidence type="ECO:0000256" key="1">
    <source>
        <dbReference type="PIRSR" id="PIRSR601310-1"/>
    </source>
</evidence>
<feature type="active site" description="Tele-AMP-histidine intermediate" evidence="1">
    <location>
        <position position="106"/>
    </location>
</feature>
<dbReference type="GO" id="GO:0003824">
    <property type="term" value="F:catalytic activity"/>
    <property type="evidence" value="ECO:0007669"/>
    <property type="project" value="InterPro"/>
</dbReference>
<dbReference type="PROSITE" id="PS00892">
    <property type="entry name" value="HIT_1"/>
    <property type="match status" value="1"/>
</dbReference>
<evidence type="ECO:0000256" key="3">
    <source>
        <dbReference type="PROSITE-ProRule" id="PRU00464"/>
    </source>
</evidence>
<dbReference type="Gene3D" id="3.30.428.10">
    <property type="entry name" value="HIT-like"/>
    <property type="match status" value="1"/>
</dbReference>
<dbReference type="EMBL" id="LANX01000001">
    <property type="protein sequence ID" value="KJV68663.1"/>
    <property type="molecule type" value="Genomic_DNA"/>
</dbReference>
<evidence type="ECO:0000256" key="2">
    <source>
        <dbReference type="PIRSR" id="PIRSR601310-3"/>
    </source>
</evidence>
<gene>
    <name evidence="5" type="ORF">NLO413_0023</name>
</gene>
<name>A0A0F3NKT5_9RICK</name>
<dbReference type="InterPro" id="IPR036265">
    <property type="entry name" value="HIT-like_sf"/>
</dbReference>
<accession>A0A0F3NKT5</accession>
<dbReference type="PROSITE" id="PS51084">
    <property type="entry name" value="HIT_2"/>
    <property type="match status" value="1"/>
</dbReference>
<proteinExistence type="predicted"/>
<protein>
    <submittedName>
        <fullName evidence="5">HIT domain protein</fullName>
    </submittedName>
</protein>
<reference evidence="5 6" key="1">
    <citation type="submission" date="2015-02" db="EMBL/GenBank/DDBJ databases">
        <title>Genome Sequencing of Rickettsiales.</title>
        <authorList>
            <person name="Daugherty S.C."/>
            <person name="Su Q."/>
            <person name="Abolude K."/>
            <person name="Beier-Sexton M."/>
            <person name="Carlyon J.A."/>
            <person name="Carter R."/>
            <person name="Day N.P."/>
            <person name="Dumler S.J."/>
            <person name="Dyachenko V."/>
            <person name="Godinez A."/>
            <person name="Kurtti T.J."/>
            <person name="Lichay M."/>
            <person name="Mullins K.E."/>
            <person name="Ott S."/>
            <person name="Pappas-Brown V."/>
            <person name="Paris D.H."/>
            <person name="Patel P."/>
            <person name="Richards A.L."/>
            <person name="Sadzewicz L."/>
            <person name="Sears K."/>
            <person name="Seidman D."/>
            <person name="Sengamalay N."/>
            <person name="Stenos J."/>
            <person name="Tallon L.J."/>
            <person name="Vincent G."/>
            <person name="Fraser C.M."/>
            <person name="Munderloh U."/>
            <person name="Dunning-Hotopp J.C."/>
        </authorList>
    </citation>
    <scope>NUCLEOTIDE SEQUENCE [LARGE SCALE GENOMIC DNA]</scope>
    <source>
        <strain evidence="5 6">RAC413</strain>
    </source>
</reference>
<evidence type="ECO:0000313" key="5">
    <source>
        <dbReference type="EMBL" id="KJV68663.1"/>
    </source>
</evidence>
<evidence type="ECO:0000313" key="6">
    <source>
        <dbReference type="Proteomes" id="UP000033562"/>
    </source>
</evidence>
<keyword evidence="6" id="KW-1185">Reference proteome</keyword>
<feature type="short sequence motif" description="Histidine triad motif" evidence="2 3">
    <location>
        <begin position="104"/>
        <end position="108"/>
    </location>
</feature>
<dbReference type="RefSeq" id="WP_045808541.1">
    <property type="nucleotide sequence ID" value="NZ_LANX01000001.1"/>
</dbReference>
<feature type="domain" description="HIT" evidence="4">
    <location>
        <begin position="11"/>
        <end position="113"/>
    </location>
</feature>
<dbReference type="PRINTS" id="PR00332">
    <property type="entry name" value="HISTRIAD"/>
</dbReference>
<evidence type="ECO:0000259" key="4">
    <source>
        <dbReference type="PROSITE" id="PS51084"/>
    </source>
</evidence>
<dbReference type="SUPFAM" id="SSF54197">
    <property type="entry name" value="HIT-like"/>
    <property type="match status" value="1"/>
</dbReference>
<comment type="caution">
    <text evidence="5">The sequence shown here is derived from an EMBL/GenBank/DDBJ whole genome shotgun (WGS) entry which is preliminary data.</text>
</comment>
<dbReference type="InterPro" id="IPR019808">
    <property type="entry name" value="Histidine_triad_CS"/>
</dbReference>
<sequence>MQNINYNNNNVFAKIIRGELPCKKVYEDEFILSFHDINPEAPIHILIIPKIQCISYDDFMESSPENILHLFKIVKKITHQYNLHKTGYKLITNHGKKSGQIIPHFHIHLLGYK</sequence>
<dbReference type="Proteomes" id="UP000033562">
    <property type="component" value="Unassembled WGS sequence"/>
</dbReference>
<dbReference type="InterPro" id="IPR001310">
    <property type="entry name" value="Histidine_triad_HIT"/>
</dbReference>
<organism evidence="5 6">
    <name type="scientific">Candidatus Neoehrlichia procyonis str. RAC413</name>
    <dbReference type="NCBI Taxonomy" id="1359163"/>
    <lineage>
        <taxon>Bacteria</taxon>
        <taxon>Pseudomonadati</taxon>
        <taxon>Pseudomonadota</taxon>
        <taxon>Alphaproteobacteria</taxon>
        <taxon>Rickettsiales</taxon>
        <taxon>Anaplasmataceae</taxon>
        <taxon>Candidatus Neoehrlichia</taxon>
    </lineage>
</organism>
<dbReference type="STRING" id="1359163.NLO413_0023"/>
<dbReference type="InterPro" id="IPR011146">
    <property type="entry name" value="HIT-like"/>
</dbReference>
<dbReference type="OrthoDB" id="9784774at2"/>
<dbReference type="PATRIC" id="fig|1359163.3.peg.23"/>
<dbReference type="Pfam" id="PF01230">
    <property type="entry name" value="HIT"/>
    <property type="match status" value="1"/>
</dbReference>
<dbReference type="PANTHER" id="PTHR23089">
    <property type="entry name" value="HISTIDINE TRIAD HIT PROTEIN"/>
    <property type="match status" value="1"/>
</dbReference>